<dbReference type="GO" id="GO:0071555">
    <property type="term" value="P:cell wall organization"/>
    <property type="evidence" value="ECO:0007669"/>
    <property type="project" value="UniProtKB-KW"/>
</dbReference>
<reference evidence="12" key="1">
    <citation type="submission" date="2022-07" db="EMBL/GenBank/DDBJ databases">
        <title>The genome of Lyophyllum shimeji provides insight into the initial evolution of ectomycorrhizal fungal genome.</title>
        <authorList>
            <person name="Kobayashi Y."/>
            <person name="Shibata T."/>
            <person name="Hirakawa H."/>
            <person name="Shigenobu S."/>
            <person name="Nishiyama T."/>
            <person name="Yamada A."/>
            <person name="Hasebe M."/>
            <person name="Kawaguchi M."/>
        </authorList>
    </citation>
    <scope>NUCLEOTIDE SEQUENCE</scope>
    <source>
        <strain evidence="12">AT787</strain>
    </source>
</reference>
<dbReference type="Pfam" id="PF17652">
    <property type="entry name" value="Glyco_hydro81C"/>
    <property type="match status" value="1"/>
</dbReference>
<evidence type="ECO:0000256" key="1">
    <source>
        <dbReference type="ARBA" id="ARBA00000382"/>
    </source>
</evidence>
<evidence type="ECO:0000256" key="7">
    <source>
        <dbReference type="ARBA" id="ARBA00023316"/>
    </source>
</evidence>
<keyword evidence="7" id="KW-0961">Cell wall biogenesis/degradation</keyword>
<feature type="chain" id="PRO_5040151433" description="glucan endo-1,3-beta-D-glucosidase" evidence="9">
    <location>
        <begin position="24"/>
        <end position="987"/>
    </location>
</feature>
<dbReference type="InterPro" id="IPR008999">
    <property type="entry name" value="Actin-crosslinking"/>
</dbReference>
<keyword evidence="5" id="KW-0119">Carbohydrate metabolism</keyword>
<dbReference type="OrthoDB" id="4473401at2759"/>
<gene>
    <name evidence="12" type="ORF">LshimejAT787_0409630</name>
</gene>
<dbReference type="Gene3D" id="2.70.98.30">
    <property type="entry name" value="Golgi alpha-mannosidase II, domain 4"/>
    <property type="match status" value="1"/>
</dbReference>
<keyword evidence="8" id="KW-0624">Polysaccharide degradation</keyword>
<dbReference type="EMBL" id="BRPK01000004">
    <property type="protein sequence ID" value="GLB37912.1"/>
    <property type="molecule type" value="Genomic_DNA"/>
</dbReference>
<evidence type="ECO:0000259" key="11">
    <source>
        <dbReference type="Pfam" id="PF17652"/>
    </source>
</evidence>
<keyword evidence="4 12" id="KW-0378">Hydrolase</keyword>
<evidence type="ECO:0000256" key="2">
    <source>
        <dbReference type="ARBA" id="ARBA00010730"/>
    </source>
</evidence>
<dbReference type="SUPFAM" id="SSF50405">
    <property type="entry name" value="Actin-crosslinking proteins"/>
    <property type="match status" value="1"/>
</dbReference>
<sequence length="987" mass="107667">MTWLRNPTLLAFCGLLSTHHVLAVLGPIGTDRPAPAGGSIANDQPPNSFFQGFSPPFPTNDWWVGFGAGNGDAVVAGPFPYQSSLTATAIQFGISASRDFDGTSIHQPTQNDWAVGFVEHNGDIHNHKALSWDTQSVTVQYFTGSSTLTSYLVPGSPYMTFSYSTATPKFTSAQGAITSFAGQTLGAGATATVSATKFKVVNNAGTYIIYSLSGAISLTASNTGTIVAGGKFSGVLRVVKLNAPGHEALLDQYSANYPTAVATDYSFSGDVGTLRFTWSVTGNPANLLMLTWPHHRAKLQSPNFLPTSSLSYLTTKGYMYPAIGNVWNLRYDLPTITWNAPRTPDASCRSSLIAGLEYEIGHLPAVAQPGDFYFFGGHVAMVSRLALIAEHVGRTDLIQPVVNYLKSMFDFLFNSASTAVPAYETGWGGIINRAGWNNTWVDYGNGYYNDHHFHYGYFLAAGAVIAKYDSAWLNTFRGTMNWFLRDIVNPSKSDPHFAVTRCRDWFAGHSWASGMANGAGPRDQESIGEAVNGYYGALLWAEVTGNTDIKNYARLLVANEQHAAQVYWHLYPKANASDRDQPYPEQNLRNLVTIGNVMDWQAGAWLFWGSQKVEIAAIQILPVTPINEYMYDATWAQAVYDYTLPELKNTTYGDEWKSVIYLAYSQANPAAAAQRSASLTTWGSGNSFSNQIYFLSTRPGASNVCTAAASNPIGTFYIQSATNNAYVATSTLPNLIASTTDQGQAAKFSFAFAPNAGTIQAVSTNKFITADQSGTFTLSAARDAASTWEIFVVRPKQGAANGVYSILAASNKNYITLGTDLLRLSHRWLDQSFTYLVRIVRPCLRRHFQARCSCHDGTHKAQSKVPSRRVNLLRSGTGESFLICCTAEDQLPVLQDCSASRTPSPRNLQYGTFLGRVVIIPKVPLLNRHSLVVDMREICGHRFMFNSRDLSTNPRAGVRVTIREACRFPNAPALPSKTGSYELISAR</sequence>
<dbReference type="CDD" id="cd00257">
    <property type="entry name" value="beta-trefoil_FSCN-like"/>
    <property type="match status" value="1"/>
</dbReference>
<evidence type="ECO:0000256" key="6">
    <source>
        <dbReference type="ARBA" id="ARBA00023295"/>
    </source>
</evidence>
<dbReference type="InterPro" id="IPR005200">
    <property type="entry name" value="Endo-beta-glucanase"/>
</dbReference>
<evidence type="ECO:0000256" key="3">
    <source>
        <dbReference type="ARBA" id="ARBA00012780"/>
    </source>
</evidence>
<proteinExistence type="inferred from homology"/>
<feature type="domain" description="Glycosyl hydrolase family 81 C-terminal" evidence="11">
    <location>
        <begin position="368"/>
        <end position="675"/>
    </location>
</feature>
<dbReference type="GO" id="GO:0052861">
    <property type="term" value="F:endo-1,3(4)-beta-glucanase activity"/>
    <property type="evidence" value="ECO:0007669"/>
    <property type="project" value="InterPro"/>
</dbReference>
<dbReference type="PANTHER" id="PTHR31983">
    <property type="entry name" value="ENDO-1,3(4)-BETA-GLUCANASE 1"/>
    <property type="match status" value="1"/>
</dbReference>
<keyword evidence="13" id="KW-1185">Reference proteome</keyword>
<name>A0A9P3PKG0_LYOSH</name>
<evidence type="ECO:0000259" key="10">
    <source>
        <dbReference type="Pfam" id="PF03639"/>
    </source>
</evidence>
<comment type="similarity">
    <text evidence="2">Belongs to the glycosyl hydrolase 81 family.</text>
</comment>
<evidence type="ECO:0000256" key="4">
    <source>
        <dbReference type="ARBA" id="ARBA00022801"/>
    </source>
</evidence>
<evidence type="ECO:0000256" key="5">
    <source>
        <dbReference type="ARBA" id="ARBA00023277"/>
    </source>
</evidence>
<dbReference type="EC" id="3.2.1.39" evidence="3"/>
<protein>
    <recommendedName>
        <fullName evidence="3">glucan endo-1,3-beta-D-glucosidase</fullName>
        <ecNumber evidence="3">3.2.1.39</ecNumber>
    </recommendedName>
</protein>
<dbReference type="InterPro" id="IPR040451">
    <property type="entry name" value="GH81_N"/>
</dbReference>
<accession>A0A9P3PKG0</accession>
<dbReference type="PANTHER" id="PTHR31983:SF0">
    <property type="entry name" value="GLUCAN ENDO-1,3-BETA-D-GLUCOSIDASE 2"/>
    <property type="match status" value="1"/>
</dbReference>
<organism evidence="12 13">
    <name type="scientific">Lyophyllum shimeji</name>
    <name type="common">Hon-shimeji</name>
    <name type="synonym">Tricholoma shimeji</name>
    <dbReference type="NCBI Taxonomy" id="47721"/>
    <lineage>
        <taxon>Eukaryota</taxon>
        <taxon>Fungi</taxon>
        <taxon>Dikarya</taxon>
        <taxon>Basidiomycota</taxon>
        <taxon>Agaricomycotina</taxon>
        <taxon>Agaricomycetes</taxon>
        <taxon>Agaricomycetidae</taxon>
        <taxon>Agaricales</taxon>
        <taxon>Tricholomatineae</taxon>
        <taxon>Lyophyllaceae</taxon>
        <taxon>Lyophyllum</taxon>
    </lineage>
</organism>
<dbReference type="GO" id="GO:0042973">
    <property type="term" value="F:glucan endo-1,3-beta-D-glucosidase activity"/>
    <property type="evidence" value="ECO:0007669"/>
    <property type="project" value="UniProtKB-EC"/>
</dbReference>
<dbReference type="Gene3D" id="2.80.10.50">
    <property type="match status" value="1"/>
</dbReference>
<feature type="signal peptide" evidence="9">
    <location>
        <begin position="1"/>
        <end position="23"/>
    </location>
</feature>
<feature type="domain" description="Glycosyl hydrolase family 81 N-terminal" evidence="10">
    <location>
        <begin position="54"/>
        <end position="335"/>
    </location>
</feature>
<dbReference type="Pfam" id="PF03639">
    <property type="entry name" value="Glyco_hydro_81"/>
    <property type="match status" value="1"/>
</dbReference>
<dbReference type="PROSITE" id="PS52008">
    <property type="entry name" value="GH81"/>
    <property type="match status" value="1"/>
</dbReference>
<evidence type="ECO:0000313" key="13">
    <source>
        <dbReference type="Proteomes" id="UP001063166"/>
    </source>
</evidence>
<dbReference type="GO" id="GO:0000272">
    <property type="term" value="P:polysaccharide catabolic process"/>
    <property type="evidence" value="ECO:0007669"/>
    <property type="project" value="UniProtKB-KW"/>
</dbReference>
<keyword evidence="9" id="KW-0732">Signal</keyword>
<comment type="catalytic activity">
    <reaction evidence="1">
        <text>Hydrolysis of (1-&gt;3)-beta-D-glucosidic linkages in (1-&gt;3)-beta-D-glucans.</text>
        <dbReference type="EC" id="3.2.1.39"/>
    </reaction>
</comment>
<dbReference type="InterPro" id="IPR040720">
    <property type="entry name" value="GH81_C"/>
</dbReference>
<comment type="caution">
    <text evidence="12">The sequence shown here is derived from an EMBL/GenBank/DDBJ whole genome shotgun (WGS) entry which is preliminary data.</text>
</comment>
<evidence type="ECO:0000256" key="9">
    <source>
        <dbReference type="SAM" id="SignalP"/>
    </source>
</evidence>
<dbReference type="Proteomes" id="UP001063166">
    <property type="component" value="Unassembled WGS sequence"/>
</dbReference>
<keyword evidence="6" id="KW-0326">Glycosidase</keyword>
<evidence type="ECO:0000256" key="8">
    <source>
        <dbReference type="ARBA" id="ARBA00023326"/>
    </source>
</evidence>
<evidence type="ECO:0000313" key="12">
    <source>
        <dbReference type="EMBL" id="GLB37912.1"/>
    </source>
</evidence>
<dbReference type="AlphaFoldDB" id="A0A9P3PKG0"/>